<dbReference type="RefSeq" id="YP_010218730.1">
    <property type="nucleotide sequence ID" value="NC_058917.1"/>
</dbReference>
<name>A0A8K1MIG6_9PEZI</name>
<organism evidence="1">
    <name type="scientific">Morchella brunnea</name>
    <dbReference type="NCBI Taxonomy" id="1174671"/>
    <lineage>
        <taxon>Eukaryota</taxon>
        <taxon>Fungi</taxon>
        <taxon>Dikarya</taxon>
        <taxon>Ascomycota</taxon>
        <taxon>Pezizomycotina</taxon>
        <taxon>Pezizomycetes</taxon>
        <taxon>Pezizales</taxon>
        <taxon>Morchellaceae</taxon>
        <taxon>Morchella</taxon>
    </lineage>
</organism>
<gene>
    <name evidence="1" type="primary">orf105B</name>
</gene>
<accession>A0A8K1MIG6</accession>
<sequence length="105" mass="11807">MEGARGGCIPPPPLTTHPPSNYYACSSWMEGGEGGRSSGRSKNSCYSGYKISNFNGNCGSWCSFARATRARRSNFHWFFTFGLECYYFLHSILEFTNSILHFFSC</sequence>
<keyword evidence="1" id="KW-0496">Mitochondrion</keyword>
<dbReference type="GeneID" id="68665339"/>
<reference evidence="1" key="1">
    <citation type="submission" date="2021-01" db="EMBL/GenBank/DDBJ databases">
        <authorList>
            <person name="Sun H.-H."/>
            <person name="Zhang S."/>
            <person name="Zhang Y.-J."/>
        </authorList>
    </citation>
    <scope>NUCLEOTIDE SEQUENCE</scope>
    <source>
        <strain evidence="1">CMM1</strain>
    </source>
</reference>
<keyword evidence="1" id="KW-0378">Hydrolase</keyword>
<keyword evidence="1" id="KW-0255">Endonuclease</keyword>
<evidence type="ECO:0000313" key="1">
    <source>
        <dbReference type="EMBL" id="UBU98447.1"/>
    </source>
</evidence>
<dbReference type="GO" id="GO:0004519">
    <property type="term" value="F:endonuclease activity"/>
    <property type="evidence" value="ECO:0007669"/>
    <property type="project" value="UniProtKB-KW"/>
</dbReference>
<geneLocation type="mitochondrion" evidence="1"/>
<proteinExistence type="predicted"/>
<dbReference type="AlphaFoldDB" id="A0A8K1MIG6"/>
<dbReference type="EMBL" id="MW538937">
    <property type="protein sequence ID" value="UBU98447.1"/>
    <property type="molecule type" value="Genomic_DNA"/>
</dbReference>
<protein>
    <submittedName>
        <fullName evidence="1">GIY-YIG endonuclease</fullName>
    </submittedName>
</protein>
<keyword evidence="1" id="KW-0540">Nuclease</keyword>